<dbReference type="Gene3D" id="3.40.50.300">
    <property type="entry name" value="P-loop containing nucleotide triphosphate hydrolases"/>
    <property type="match status" value="1"/>
</dbReference>
<reference evidence="3" key="1">
    <citation type="submission" date="2021-01" db="EMBL/GenBank/DDBJ databases">
        <authorList>
            <person name="Corre E."/>
            <person name="Pelletier E."/>
            <person name="Niang G."/>
            <person name="Scheremetjew M."/>
            <person name="Finn R."/>
            <person name="Kale V."/>
            <person name="Holt S."/>
            <person name="Cochrane G."/>
            <person name="Meng A."/>
            <person name="Brown T."/>
            <person name="Cohen L."/>
        </authorList>
    </citation>
    <scope>NUCLEOTIDE SEQUENCE</scope>
    <source>
        <strain evidence="3">CCMP127</strain>
    </source>
</reference>
<keyword evidence="2" id="KW-0812">Transmembrane</keyword>
<keyword evidence="2" id="KW-1133">Transmembrane helix</keyword>
<dbReference type="AlphaFoldDB" id="A0A7S3LC50"/>
<feature type="region of interest" description="Disordered" evidence="1">
    <location>
        <begin position="101"/>
        <end position="131"/>
    </location>
</feature>
<evidence type="ECO:0000313" key="3">
    <source>
        <dbReference type="EMBL" id="CAE0418677.1"/>
    </source>
</evidence>
<evidence type="ECO:0000256" key="1">
    <source>
        <dbReference type="SAM" id="MobiDB-lite"/>
    </source>
</evidence>
<dbReference type="EMBL" id="HBIM01020742">
    <property type="protein sequence ID" value="CAE0418677.1"/>
    <property type="molecule type" value="Transcribed_RNA"/>
</dbReference>
<feature type="transmembrane region" description="Helical" evidence="2">
    <location>
        <begin position="32"/>
        <end position="49"/>
    </location>
</feature>
<gene>
    <name evidence="3" type="ORF">ACOF00016_LOCUS15545</name>
</gene>
<feature type="compositionally biased region" description="Low complexity" evidence="1">
    <location>
        <begin position="1"/>
        <end position="13"/>
    </location>
</feature>
<name>A0A7S3LC50_9STRA</name>
<accession>A0A7S3LC50</accession>
<dbReference type="InterPro" id="IPR027417">
    <property type="entry name" value="P-loop_NTPase"/>
</dbReference>
<feature type="region of interest" description="Disordered" evidence="1">
    <location>
        <begin position="1"/>
        <end position="22"/>
    </location>
</feature>
<keyword evidence="2" id="KW-0472">Membrane</keyword>
<dbReference type="SUPFAM" id="SSF52540">
    <property type="entry name" value="P-loop containing nucleoside triphosphate hydrolases"/>
    <property type="match status" value="1"/>
</dbReference>
<organism evidence="3">
    <name type="scientific">Amphora coffeiformis</name>
    <dbReference type="NCBI Taxonomy" id="265554"/>
    <lineage>
        <taxon>Eukaryota</taxon>
        <taxon>Sar</taxon>
        <taxon>Stramenopiles</taxon>
        <taxon>Ochrophyta</taxon>
        <taxon>Bacillariophyta</taxon>
        <taxon>Bacillariophyceae</taxon>
        <taxon>Bacillariophycidae</taxon>
        <taxon>Thalassiophysales</taxon>
        <taxon>Catenulaceae</taxon>
        <taxon>Amphora</taxon>
    </lineage>
</organism>
<proteinExistence type="predicted"/>
<protein>
    <submittedName>
        <fullName evidence="3">Uncharacterized protein</fullName>
    </submittedName>
</protein>
<evidence type="ECO:0000256" key="2">
    <source>
        <dbReference type="SAM" id="Phobius"/>
    </source>
</evidence>
<sequence>MRKPSSPSRSNNSLQPHHHHGDKKSFNVLRTLLYLVGFGCFIHVMFVGPPTAPKGDSSSDIVGKRAQGSQVMDKLAAMLDDPLDDFTDHLIDEYTDRYTDGEHGITSNDGVDKTAPDLPTSGDITIGKEDDTGKDTCPDLSKIYERTSIYKRDFQALFPVEVPKTPVEDWDAVQCSNIPKNCDLSNTTWGFPFIMVSFGRAGTTSTWDIIAGLTGEYIPNASEDEGKDKAAARAFFASQNQTEHGKCWLERLLCNKQRIVKKAYKDGLGKSSIFGTKWKPWHQGFNTTQAREALQWLGTQKQIKVLHNTRNMVDMYISQNKHKTLQKLFGKERTAHCYDDRELKLSDETWQKLINMGIPKDTPCVQIFKEIEARMKLQIPHMMDYFEKNSLQTDFASEMLDYYNVSRVTVTYEKLYFTDHAEEWMRIFRFLGFGPQQNLTLDHVFAKTAFQKTSANDRSKRMANYDEIFKTLSCTRYSKYLD</sequence>